<dbReference type="InterPro" id="IPR032675">
    <property type="entry name" value="LRR_dom_sf"/>
</dbReference>
<feature type="domain" description="F-box" evidence="1">
    <location>
        <begin position="11"/>
        <end position="47"/>
    </location>
</feature>
<organism evidence="2 3">
    <name type="scientific">Brassica napus</name>
    <name type="common">Rape</name>
    <dbReference type="NCBI Taxonomy" id="3708"/>
    <lineage>
        <taxon>Eukaryota</taxon>
        <taxon>Viridiplantae</taxon>
        <taxon>Streptophyta</taxon>
        <taxon>Embryophyta</taxon>
        <taxon>Tracheophyta</taxon>
        <taxon>Spermatophyta</taxon>
        <taxon>Magnoliopsida</taxon>
        <taxon>eudicotyledons</taxon>
        <taxon>Gunneridae</taxon>
        <taxon>Pentapetalae</taxon>
        <taxon>rosids</taxon>
        <taxon>malvids</taxon>
        <taxon>Brassicales</taxon>
        <taxon>Brassicaceae</taxon>
        <taxon>Brassiceae</taxon>
        <taxon>Brassica</taxon>
    </lineage>
</organism>
<dbReference type="Proteomes" id="UP000824890">
    <property type="component" value="Unassembled WGS sequence"/>
</dbReference>
<reference evidence="2 3" key="1">
    <citation type="submission" date="2021-05" db="EMBL/GenBank/DDBJ databases">
        <title>Genome Assembly of Synthetic Allotetraploid Brassica napus Reveals Homoeologous Exchanges between Subgenomes.</title>
        <authorList>
            <person name="Davis J.T."/>
        </authorList>
    </citation>
    <scope>NUCLEOTIDE SEQUENCE [LARGE SCALE GENOMIC DNA]</scope>
    <source>
        <strain evidence="3">cv. Da-Ae</strain>
        <tissue evidence="2">Seedling</tissue>
    </source>
</reference>
<dbReference type="Pfam" id="PF24758">
    <property type="entry name" value="LRR_At5g56370"/>
    <property type="match status" value="1"/>
</dbReference>
<dbReference type="InterPro" id="IPR053781">
    <property type="entry name" value="F-box_AtFBL13-like"/>
</dbReference>
<dbReference type="PANTHER" id="PTHR31900">
    <property type="entry name" value="F-BOX/RNI SUPERFAMILY PROTEIN-RELATED"/>
    <property type="match status" value="1"/>
</dbReference>
<dbReference type="SMART" id="SM00579">
    <property type="entry name" value="FBD"/>
    <property type="match status" value="1"/>
</dbReference>
<sequence length="395" mass="45077">MAGETSKQRILDRLSNLPDELLCKILSDLTTKESVCSSVLSKRWRNVWLNVPVLDLDSRKFPYKNVFKSFMDRRRVRHLVVHNKVNDDKLLKMPPSLLSSERLVNLNLYCVLLDHPESVFLPCLKIMRLKGVRYNGGDSTMETLISNCPVLEELSIVYCDDLESVCVRSQSLKSFKLRSWYDDSDGRVVAIDAPRLERLTLTDHVSDNFIIHSIGPSAKVNIDVLFDVENGDPPEPFDSSKLTMLTLSVDTLNVIHDYCEMEQLPHFSNLSFLHARFQETAWEMLPAFLGCCPNLQSVVLEFDCLPETEEVDLSLVPQCFQSSLEFVHLKTPYDRRMKKKGRPLTGTSSKMKIAKYFLENAAALKKLTLSWSFCNIIKKIKSIPRSSTGCEVVMC</sequence>
<dbReference type="Gene3D" id="3.80.10.10">
    <property type="entry name" value="Ribonuclease Inhibitor"/>
    <property type="match status" value="1"/>
</dbReference>
<accession>A0ABQ8DC86</accession>
<dbReference type="InterPro" id="IPR036047">
    <property type="entry name" value="F-box-like_dom_sf"/>
</dbReference>
<dbReference type="SUPFAM" id="SSF81383">
    <property type="entry name" value="F-box domain"/>
    <property type="match status" value="1"/>
</dbReference>
<dbReference type="Pfam" id="PF08387">
    <property type="entry name" value="FBD"/>
    <property type="match status" value="1"/>
</dbReference>
<comment type="caution">
    <text evidence="2">The sequence shown here is derived from an EMBL/GenBank/DDBJ whole genome shotgun (WGS) entry which is preliminary data.</text>
</comment>
<dbReference type="PROSITE" id="PS50181">
    <property type="entry name" value="FBOX"/>
    <property type="match status" value="1"/>
</dbReference>
<evidence type="ECO:0000259" key="1">
    <source>
        <dbReference type="PROSITE" id="PS50181"/>
    </source>
</evidence>
<dbReference type="InterPro" id="IPR001810">
    <property type="entry name" value="F-box_dom"/>
</dbReference>
<dbReference type="Pfam" id="PF00646">
    <property type="entry name" value="F-box"/>
    <property type="match status" value="1"/>
</dbReference>
<evidence type="ECO:0000313" key="3">
    <source>
        <dbReference type="Proteomes" id="UP000824890"/>
    </source>
</evidence>
<dbReference type="PANTHER" id="PTHR31900:SF33">
    <property type="entry name" value="PROTEIN WITH RNI-LIKE_FBD-LIKE DOMAIN"/>
    <property type="match status" value="1"/>
</dbReference>
<dbReference type="InterPro" id="IPR006566">
    <property type="entry name" value="FBD"/>
</dbReference>
<protein>
    <recommendedName>
        <fullName evidence="1">F-box domain-containing protein</fullName>
    </recommendedName>
</protein>
<dbReference type="SUPFAM" id="SSF52047">
    <property type="entry name" value="RNI-like"/>
    <property type="match status" value="1"/>
</dbReference>
<dbReference type="InterPro" id="IPR055411">
    <property type="entry name" value="LRR_FXL15/At3g58940/PEG3-like"/>
</dbReference>
<dbReference type="InterPro" id="IPR050232">
    <property type="entry name" value="FBL13/AtMIF1-like"/>
</dbReference>
<evidence type="ECO:0000313" key="2">
    <source>
        <dbReference type="EMBL" id="KAH0926957.1"/>
    </source>
</evidence>
<dbReference type="EMBL" id="JAGKQM010000005">
    <property type="protein sequence ID" value="KAH0926957.1"/>
    <property type="molecule type" value="Genomic_DNA"/>
</dbReference>
<name>A0ABQ8DC86_BRANA</name>
<dbReference type="CDD" id="cd22160">
    <property type="entry name" value="F-box_AtFBL13-like"/>
    <property type="match status" value="1"/>
</dbReference>
<proteinExistence type="predicted"/>
<keyword evidence="3" id="KW-1185">Reference proteome</keyword>
<gene>
    <name evidence="2" type="ORF">HID58_019213</name>
</gene>